<dbReference type="InterPro" id="IPR046036">
    <property type="entry name" value="DUF5994"/>
</dbReference>
<comment type="caution">
    <text evidence="1">The sequence shown here is derived from an EMBL/GenBank/DDBJ whole genome shotgun (WGS) entry which is preliminary data.</text>
</comment>
<dbReference type="EMBL" id="BAAAQN010000007">
    <property type="protein sequence ID" value="GAA2021571.1"/>
    <property type="molecule type" value="Genomic_DNA"/>
</dbReference>
<sequence>MSERYFPAEPGPEAEPEHFATDCLPRLVIEPTMAGTGLFDGAWWPRSHDIETELPDLITAFAAHVGRIRRVAVDIAAWLDTPRLITVNGDVVRIGWLAASPGTISLSLGILDHRLLLVVPPETDASAAAAAMACAATTGNRTPAGELLGPVSSISPVSSVGPVSPVSSISSDR</sequence>
<dbReference type="Proteomes" id="UP001500751">
    <property type="component" value="Unassembled WGS sequence"/>
</dbReference>
<organism evidence="1 2">
    <name type="scientific">Catenulispora yoronensis</name>
    <dbReference type="NCBI Taxonomy" id="450799"/>
    <lineage>
        <taxon>Bacteria</taxon>
        <taxon>Bacillati</taxon>
        <taxon>Actinomycetota</taxon>
        <taxon>Actinomycetes</taxon>
        <taxon>Catenulisporales</taxon>
        <taxon>Catenulisporaceae</taxon>
        <taxon>Catenulispora</taxon>
    </lineage>
</organism>
<gene>
    <name evidence="1" type="ORF">GCM10009839_18340</name>
</gene>
<proteinExistence type="predicted"/>
<protein>
    <submittedName>
        <fullName evidence="1">Uncharacterized protein</fullName>
    </submittedName>
</protein>
<reference evidence="2" key="1">
    <citation type="journal article" date="2019" name="Int. J. Syst. Evol. Microbiol.">
        <title>The Global Catalogue of Microorganisms (GCM) 10K type strain sequencing project: providing services to taxonomists for standard genome sequencing and annotation.</title>
        <authorList>
            <consortium name="The Broad Institute Genomics Platform"/>
            <consortium name="The Broad Institute Genome Sequencing Center for Infectious Disease"/>
            <person name="Wu L."/>
            <person name="Ma J."/>
        </authorList>
    </citation>
    <scope>NUCLEOTIDE SEQUENCE [LARGE SCALE GENOMIC DNA]</scope>
    <source>
        <strain evidence="2">JCM 16014</strain>
    </source>
</reference>
<dbReference type="Pfam" id="PF19457">
    <property type="entry name" value="DUF5994"/>
    <property type="match status" value="1"/>
</dbReference>
<accession>A0ABP5FAP4</accession>
<keyword evidence="2" id="KW-1185">Reference proteome</keyword>
<evidence type="ECO:0000313" key="1">
    <source>
        <dbReference type="EMBL" id="GAA2021571.1"/>
    </source>
</evidence>
<name>A0ABP5FAP4_9ACTN</name>
<evidence type="ECO:0000313" key="2">
    <source>
        <dbReference type="Proteomes" id="UP001500751"/>
    </source>
</evidence>